<dbReference type="PANTHER" id="PTHR48104">
    <property type="entry name" value="METACASPASE-4"/>
    <property type="match status" value="1"/>
</dbReference>
<comment type="similarity">
    <text evidence="1">Belongs to the peptidase C14B family.</text>
</comment>
<evidence type="ECO:0000256" key="1">
    <source>
        <dbReference type="ARBA" id="ARBA00009005"/>
    </source>
</evidence>
<dbReference type="Proteomes" id="UP001497453">
    <property type="component" value="Chromosome 2"/>
</dbReference>
<keyword evidence="3" id="KW-0788">Thiol protease</keyword>
<dbReference type="PANTHER" id="PTHR48104:SF30">
    <property type="entry name" value="METACASPASE-1"/>
    <property type="match status" value="1"/>
</dbReference>
<dbReference type="EMBL" id="OZ037945">
    <property type="protein sequence ID" value="CAL1701735.1"/>
    <property type="molecule type" value="Genomic_DNA"/>
</dbReference>
<accession>A0ABP1D1E3</accession>
<organism evidence="6 7">
    <name type="scientific">Somion occarium</name>
    <dbReference type="NCBI Taxonomy" id="3059160"/>
    <lineage>
        <taxon>Eukaryota</taxon>
        <taxon>Fungi</taxon>
        <taxon>Dikarya</taxon>
        <taxon>Basidiomycota</taxon>
        <taxon>Agaricomycotina</taxon>
        <taxon>Agaricomycetes</taxon>
        <taxon>Polyporales</taxon>
        <taxon>Cerrenaceae</taxon>
        <taxon>Somion</taxon>
    </lineage>
</organism>
<dbReference type="Pfam" id="PF00656">
    <property type="entry name" value="Peptidase_C14"/>
    <property type="match status" value="1"/>
</dbReference>
<dbReference type="InterPro" id="IPR029030">
    <property type="entry name" value="Caspase-like_dom_sf"/>
</dbReference>
<dbReference type="Gene3D" id="3.40.50.12660">
    <property type="match status" value="1"/>
</dbReference>
<evidence type="ECO:0000256" key="2">
    <source>
        <dbReference type="ARBA" id="ARBA00022703"/>
    </source>
</evidence>
<evidence type="ECO:0000313" key="6">
    <source>
        <dbReference type="EMBL" id="CAL1701735.1"/>
    </source>
</evidence>
<gene>
    <name evidence="6" type="ORF">GFSPODELE1_LOCUS3728</name>
</gene>
<dbReference type="InterPro" id="IPR011600">
    <property type="entry name" value="Pept_C14_caspase"/>
</dbReference>
<dbReference type="InterPro" id="IPR050452">
    <property type="entry name" value="Metacaspase"/>
</dbReference>
<keyword evidence="7" id="KW-1185">Reference proteome</keyword>
<evidence type="ECO:0000256" key="4">
    <source>
        <dbReference type="SAM" id="MobiDB-lite"/>
    </source>
</evidence>
<protein>
    <recommendedName>
        <fullName evidence="5">Peptidase C14 caspase domain-containing protein</fullName>
    </recommendedName>
</protein>
<proteinExistence type="inferred from homology"/>
<feature type="region of interest" description="Disordered" evidence="4">
    <location>
        <begin position="80"/>
        <end position="131"/>
    </location>
</feature>
<reference evidence="7" key="1">
    <citation type="submission" date="2024-04" db="EMBL/GenBank/DDBJ databases">
        <authorList>
            <person name="Shaw F."/>
            <person name="Minotto A."/>
        </authorList>
    </citation>
    <scope>NUCLEOTIDE SEQUENCE [LARGE SCALE GENOMIC DNA]</scope>
</reference>
<feature type="compositionally biased region" description="Low complexity" evidence="4">
    <location>
        <begin position="85"/>
        <end position="96"/>
    </location>
</feature>
<evidence type="ECO:0000259" key="5">
    <source>
        <dbReference type="Pfam" id="PF00656"/>
    </source>
</evidence>
<feature type="domain" description="Peptidase C14 caspase" evidence="5">
    <location>
        <begin position="146"/>
        <end position="390"/>
    </location>
</feature>
<keyword evidence="2" id="KW-0053">Apoptosis</keyword>
<keyword evidence="3" id="KW-0378">Hydrolase</keyword>
<evidence type="ECO:0000256" key="3">
    <source>
        <dbReference type="ARBA" id="ARBA00022807"/>
    </source>
</evidence>
<keyword evidence="3" id="KW-0645">Protease</keyword>
<sequence>MWDLSGGAAYAPNTNGYNQAPVYSGGSSFPMPEPAPTPVPFMPIGAPGTPLGSPIYSPAPAWAYANPPFYAERSAAADYAKQYQSSPNSHSHQTSHTSHRHRPHSSKSHRHRPPSTPGEASHHPHTSHATGGHADSYFQYSKCTGRRKALCIGINYRGQPFELYGCVNDANNVRRFLTRYYHYKDEDIVLLTDDSTNPRALPTKANIIDAMKWLVCDAQPNDSLFFHYSGHGGQVKDIDGDEVDGYDEVIFPLDYKNAGYILDDLMNSTMVSPLPAGCRLTALFDSCHSGSMLDLPYLYHTDGRVKGGQVSPSHVKRKGSHADVISWGGCMDSQTSADTFESGAAAGAMSYAFMTVLKHNPNQSYQEFLRSLRAILKKKYSQKPQLSSSHRIDSNLQFIM</sequence>
<dbReference type="SUPFAM" id="SSF52129">
    <property type="entry name" value="Caspase-like"/>
    <property type="match status" value="1"/>
</dbReference>
<name>A0ABP1D1E3_9APHY</name>
<feature type="compositionally biased region" description="Basic residues" evidence="4">
    <location>
        <begin position="97"/>
        <end position="113"/>
    </location>
</feature>
<evidence type="ECO:0000313" key="7">
    <source>
        <dbReference type="Proteomes" id="UP001497453"/>
    </source>
</evidence>